<dbReference type="OrthoDB" id="6600758at2759"/>
<organism evidence="2 3">
    <name type="scientific">Wolfiporia cocos (strain MD-104)</name>
    <name type="common">Brown rot fungus</name>
    <dbReference type="NCBI Taxonomy" id="742152"/>
    <lineage>
        <taxon>Eukaryota</taxon>
        <taxon>Fungi</taxon>
        <taxon>Dikarya</taxon>
        <taxon>Basidiomycota</taxon>
        <taxon>Agaricomycotina</taxon>
        <taxon>Agaricomycetes</taxon>
        <taxon>Polyporales</taxon>
        <taxon>Phaeolaceae</taxon>
        <taxon>Wolfiporia</taxon>
    </lineage>
</organism>
<evidence type="ECO:0000256" key="1">
    <source>
        <dbReference type="SAM" id="MobiDB-lite"/>
    </source>
</evidence>
<evidence type="ECO:0000313" key="2">
    <source>
        <dbReference type="EMBL" id="PCH37871.1"/>
    </source>
</evidence>
<feature type="compositionally biased region" description="Basic and acidic residues" evidence="1">
    <location>
        <begin position="139"/>
        <end position="151"/>
    </location>
</feature>
<feature type="compositionally biased region" description="Low complexity" evidence="1">
    <location>
        <begin position="116"/>
        <end position="131"/>
    </location>
</feature>
<reference evidence="2 3" key="1">
    <citation type="journal article" date="2012" name="Science">
        <title>The Paleozoic origin of enzymatic lignin decomposition reconstructed from 31 fungal genomes.</title>
        <authorList>
            <person name="Floudas D."/>
            <person name="Binder M."/>
            <person name="Riley R."/>
            <person name="Barry K."/>
            <person name="Blanchette R.A."/>
            <person name="Henrissat B."/>
            <person name="Martinez A.T."/>
            <person name="Otillar R."/>
            <person name="Spatafora J.W."/>
            <person name="Yadav J.S."/>
            <person name="Aerts A."/>
            <person name="Benoit I."/>
            <person name="Boyd A."/>
            <person name="Carlson A."/>
            <person name="Copeland A."/>
            <person name="Coutinho P.M."/>
            <person name="de Vries R.P."/>
            <person name="Ferreira P."/>
            <person name="Findley K."/>
            <person name="Foster B."/>
            <person name="Gaskell J."/>
            <person name="Glotzer D."/>
            <person name="Gorecki P."/>
            <person name="Heitman J."/>
            <person name="Hesse C."/>
            <person name="Hori C."/>
            <person name="Igarashi K."/>
            <person name="Jurgens J.A."/>
            <person name="Kallen N."/>
            <person name="Kersten P."/>
            <person name="Kohler A."/>
            <person name="Kuees U."/>
            <person name="Kumar T.K.A."/>
            <person name="Kuo A."/>
            <person name="LaButti K."/>
            <person name="Larrondo L.F."/>
            <person name="Lindquist E."/>
            <person name="Ling A."/>
            <person name="Lombard V."/>
            <person name="Lucas S."/>
            <person name="Lundell T."/>
            <person name="Martin R."/>
            <person name="McLaughlin D.J."/>
            <person name="Morgenstern I."/>
            <person name="Morin E."/>
            <person name="Murat C."/>
            <person name="Nagy L.G."/>
            <person name="Nolan M."/>
            <person name="Ohm R.A."/>
            <person name="Patyshakuliyeva A."/>
            <person name="Rokas A."/>
            <person name="Ruiz-Duenas F.J."/>
            <person name="Sabat G."/>
            <person name="Salamov A."/>
            <person name="Samejima M."/>
            <person name="Schmutz J."/>
            <person name="Slot J.C."/>
            <person name="St John F."/>
            <person name="Stenlid J."/>
            <person name="Sun H."/>
            <person name="Sun S."/>
            <person name="Syed K."/>
            <person name="Tsang A."/>
            <person name="Wiebenga A."/>
            <person name="Young D."/>
            <person name="Pisabarro A."/>
            <person name="Eastwood D.C."/>
            <person name="Martin F."/>
            <person name="Cullen D."/>
            <person name="Grigoriev I.V."/>
            <person name="Hibbett D.S."/>
        </authorList>
    </citation>
    <scope>NUCLEOTIDE SEQUENCE [LARGE SCALE GENOMIC DNA]</scope>
    <source>
        <strain evidence="2 3">MD-104</strain>
    </source>
</reference>
<gene>
    <name evidence="2" type="ORF">WOLCODRAFT_114360</name>
</gene>
<dbReference type="AlphaFoldDB" id="A0A2H3J7F7"/>
<dbReference type="EMBL" id="KB467942">
    <property type="protein sequence ID" value="PCH37871.1"/>
    <property type="molecule type" value="Genomic_DNA"/>
</dbReference>
<dbReference type="Proteomes" id="UP000218811">
    <property type="component" value="Unassembled WGS sequence"/>
</dbReference>
<accession>A0A2H3J7F7</accession>
<dbReference type="InterPro" id="IPR021109">
    <property type="entry name" value="Peptidase_aspartic_dom_sf"/>
</dbReference>
<name>A0A2H3J7F7_WOLCO</name>
<sequence>MDGPLPVLDVHTPVSSFAIVYSNDDTLDTLFDKLSSKTFAEFSGQRVQRGWVKYSWNGSIWNLDDDSDFTIFIWRQKSTTPGSDQWPVLHVRDPEEPLPAPPAYQNISFYMFRPKPAASPSRPRSSASSTKTGKKGRKASSETKPPDDVPKYKQEFEKFHSENGVRTILGGIGPVKNVRMLLKSGYRHVYISRKFAIAHGFIPADAAPGHYGYGGLVNIGKWPVTVGRTKTTHSVYLSEESHFDVVLGRSFMEYRQIKLDPVDPTDVVCMDTGEKIDCELVILKDGKGQIVTVT</sequence>
<proteinExistence type="predicted"/>
<dbReference type="OMA" id="VNLGKWP"/>
<protein>
    <submittedName>
        <fullName evidence="2">Uncharacterized protein</fullName>
    </submittedName>
</protein>
<dbReference type="Gene3D" id="2.40.70.10">
    <property type="entry name" value="Acid Proteases"/>
    <property type="match status" value="1"/>
</dbReference>
<evidence type="ECO:0000313" key="3">
    <source>
        <dbReference type="Proteomes" id="UP000218811"/>
    </source>
</evidence>
<feature type="region of interest" description="Disordered" evidence="1">
    <location>
        <begin position="116"/>
        <end position="151"/>
    </location>
</feature>
<keyword evidence="3" id="KW-1185">Reference proteome</keyword>